<protein>
    <submittedName>
        <fullName evidence="2 4">Transcriptional regulator</fullName>
    </submittedName>
</protein>
<name>A0A1Y4IJB2_LACJH</name>
<organism evidence="4 5">
    <name type="scientific">Lactobacillus johnsonii</name>
    <dbReference type="NCBI Taxonomy" id="33959"/>
    <lineage>
        <taxon>Bacteria</taxon>
        <taxon>Bacillati</taxon>
        <taxon>Bacillota</taxon>
        <taxon>Bacilli</taxon>
        <taxon>Lactobacillales</taxon>
        <taxon>Lactobacillaceae</taxon>
        <taxon>Lactobacillus</taxon>
    </lineage>
</organism>
<accession>A0A1Y4IJB2</accession>
<dbReference type="Proteomes" id="UP000216008">
    <property type="component" value="Unassembled WGS sequence"/>
</dbReference>
<evidence type="ECO:0000313" key="3">
    <source>
        <dbReference type="EMBL" id="PAB53064.1"/>
    </source>
</evidence>
<dbReference type="EMBL" id="NIBB01000013">
    <property type="protein sequence ID" value="PAB53064.1"/>
    <property type="molecule type" value="Genomic_DNA"/>
</dbReference>
<evidence type="ECO:0000313" key="5">
    <source>
        <dbReference type="Proteomes" id="UP000216008"/>
    </source>
</evidence>
<dbReference type="EMBL" id="NIBD01000030">
    <property type="protein sequence ID" value="PAB55035.1"/>
    <property type="molecule type" value="Genomic_DNA"/>
</dbReference>
<sequence length="240" mass="27880">MASDHNFEELEAPAKTAEELHISVATLRKYSLIVEKVTGNKDYYERTKQKSRLYSAKDIEDLKAFRALTKNSDLTLQEAARQIFAVSDKKTEEVKKAAKMQKSVATNTATVDADQVVKLLTMLQNTIASQNKAIEDLQKQVARVEAQNKKLIDRSHQLAEPESDDSKEKQEANNKDQEAAKEITEEQKSEQEAHEEILRKARENEEKRRKQQVEENIHRTLAQMQIHPKKKHHWWDRFFK</sequence>
<dbReference type="Gene3D" id="1.10.1660.10">
    <property type="match status" value="1"/>
</dbReference>
<proteinExistence type="predicted"/>
<dbReference type="EMBL" id="DYYQ01000047">
    <property type="protein sequence ID" value="HJE49996.1"/>
    <property type="molecule type" value="Genomic_DNA"/>
</dbReference>
<reference evidence="2" key="2">
    <citation type="journal article" date="2021" name="PeerJ">
        <title>Extensive microbial diversity within the chicken gut microbiome revealed by metagenomics and culture.</title>
        <authorList>
            <person name="Gilroy R."/>
            <person name="Ravi A."/>
            <person name="Getino M."/>
            <person name="Pursley I."/>
            <person name="Horton D.L."/>
            <person name="Alikhan N.F."/>
            <person name="Baker D."/>
            <person name="Gharbi K."/>
            <person name="Hall N."/>
            <person name="Watson M."/>
            <person name="Adriaenssens E.M."/>
            <person name="Foster-Nyarko E."/>
            <person name="Jarju S."/>
            <person name="Secka A."/>
            <person name="Antonio M."/>
            <person name="Oren A."/>
            <person name="Chaudhuri R.R."/>
            <person name="La Ragione R."/>
            <person name="Hildebrand F."/>
            <person name="Pallen M.J."/>
        </authorList>
    </citation>
    <scope>NUCLEOTIDE SEQUENCE</scope>
    <source>
        <strain evidence="2">CHK192-2623</strain>
    </source>
</reference>
<reference evidence="2" key="3">
    <citation type="submission" date="2021-09" db="EMBL/GenBank/DDBJ databases">
        <authorList>
            <person name="Gilroy R."/>
        </authorList>
    </citation>
    <scope>NUCLEOTIDE SEQUENCE</scope>
    <source>
        <strain evidence="2">CHK192-2623</strain>
    </source>
</reference>
<comment type="caution">
    <text evidence="4">The sequence shown here is derived from an EMBL/GenBank/DDBJ whole genome shotgun (WGS) entry which is preliminary data.</text>
</comment>
<evidence type="ECO:0000313" key="6">
    <source>
        <dbReference type="Proteomes" id="UP000216448"/>
    </source>
</evidence>
<dbReference type="AlphaFoldDB" id="A0A1Y4IJB2"/>
<reference evidence="5 6" key="1">
    <citation type="submission" date="2017-05" db="EMBL/GenBank/DDBJ databases">
        <title>Lactobacillus johnsonii from commercial turkeys.</title>
        <authorList>
            <person name="Johnson T.J."/>
            <person name="Youmans B."/>
        </authorList>
    </citation>
    <scope>NUCLEOTIDE SEQUENCE [LARGE SCALE GENOMIC DNA]</scope>
    <source>
        <strain evidence="4 5">UMNLJ114</strain>
        <strain evidence="3 6">UMNLJ54</strain>
    </source>
</reference>
<evidence type="ECO:0000313" key="4">
    <source>
        <dbReference type="EMBL" id="PAB55035.1"/>
    </source>
</evidence>
<dbReference type="Proteomes" id="UP000216448">
    <property type="component" value="Unassembled WGS sequence"/>
</dbReference>
<evidence type="ECO:0000256" key="1">
    <source>
        <dbReference type="SAM" id="MobiDB-lite"/>
    </source>
</evidence>
<dbReference type="Proteomes" id="UP000732527">
    <property type="component" value="Unassembled WGS sequence"/>
</dbReference>
<evidence type="ECO:0000313" key="2">
    <source>
        <dbReference type="EMBL" id="HJE49996.1"/>
    </source>
</evidence>
<dbReference type="RefSeq" id="WP_087284399.1">
    <property type="nucleotide sequence ID" value="NZ_CP021703.1"/>
</dbReference>
<feature type="region of interest" description="Disordered" evidence="1">
    <location>
        <begin position="152"/>
        <end position="216"/>
    </location>
</feature>
<gene>
    <name evidence="3" type="ORF">A3P64_03235</name>
    <name evidence="4" type="ORF">A3Q24_06300</name>
    <name evidence="2" type="ORF">K8V69_07460</name>
</gene>